<dbReference type="Gene3D" id="3.40.640.10">
    <property type="entry name" value="Type I PLP-dependent aspartate aminotransferase-like (Major domain)"/>
    <property type="match status" value="1"/>
</dbReference>
<evidence type="ECO:0000256" key="6">
    <source>
        <dbReference type="PIRSR" id="PIRSR000524-1"/>
    </source>
</evidence>
<protein>
    <submittedName>
        <fullName evidence="11">Aminotransferase class V-fold PLP-dependent enzyme</fullName>
    </submittedName>
</protein>
<dbReference type="FunFam" id="3.40.640.10:FF:000027">
    <property type="entry name" value="Serine--pyruvate aminotransferase, mitochondrial"/>
    <property type="match status" value="1"/>
</dbReference>
<comment type="similarity">
    <text evidence="2 8">Belongs to the class-V pyridoxal-phosphate-dependent aminotransferase family.</text>
</comment>
<dbReference type="PIRSF" id="PIRSF000524">
    <property type="entry name" value="SPT"/>
    <property type="match status" value="1"/>
</dbReference>
<reference evidence="11 12" key="1">
    <citation type="journal article" date="2019" name="Front. Microbiol.">
        <title>Thermoanaerosceptrum fracticalcis gen. nov. sp. nov., a Novel Fumarate-Fermenting Microorganism From a Deep Fractured Carbonate Aquifer of the US Great Basin.</title>
        <authorList>
            <person name="Hamilton-Brehm S.D."/>
            <person name="Stewart L.E."/>
            <person name="Zavarin M."/>
            <person name="Caldwell M."/>
            <person name="Lawson P.A."/>
            <person name="Onstott T.C."/>
            <person name="Grzymski J."/>
            <person name="Neveux I."/>
            <person name="Lollar B.S."/>
            <person name="Russell C.E."/>
            <person name="Moser D.P."/>
        </authorList>
    </citation>
    <scope>NUCLEOTIDE SEQUENCE [LARGE SCALE GENOMIC DNA]</scope>
    <source>
        <strain evidence="11 12">DRI-13</strain>
    </source>
</reference>
<dbReference type="EMBL" id="CP045798">
    <property type="protein sequence ID" value="QNB47234.1"/>
    <property type="molecule type" value="Genomic_DNA"/>
</dbReference>
<comment type="cofactor">
    <cofactor evidence="1 7 9">
        <name>pyridoxal 5'-phosphate</name>
        <dbReference type="ChEBI" id="CHEBI:597326"/>
    </cofactor>
</comment>
<dbReference type="Proteomes" id="UP000515847">
    <property type="component" value="Chromosome"/>
</dbReference>
<dbReference type="Gene3D" id="3.90.1150.10">
    <property type="entry name" value="Aspartate Aminotransferase, domain 1"/>
    <property type="match status" value="1"/>
</dbReference>
<sequence>MREKQYLMIPGPTPVPPRILRALSIPAIGHRSPQFAEIMKDVTARLKNIFETENDVLILTSSGTGAMEAAVCNFVNAGDKVLVMENGNFGERWVKLNKRYGADVEIIAGPWGEPHNPQALKARIDADKEHQIKAVFVTHNETSTGVVNDIKALREAVGDHPALFIVDSVSGMAVSPLKIDEWKLDVVATGSQKAFMIPPGLAFISVSPRAWAICEKVTTPRFYFDLRAAKKAYTEKFNTPYTPATNLIVALQESLKMMEEEGLPSIWARHEKYKTLVRAAIKELGLEPLAGDEAASGAVTAIKKPGNIDVKKISKLMREKHNIIIAAGQGKLETEIFRIGHLGYVHVNDIIVTIAALEMTLKELGMDIVLGRGVAAVLNLLVKGE</sequence>
<dbReference type="CDD" id="cd06451">
    <property type="entry name" value="AGAT_like"/>
    <property type="match status" value="1"/>
</dbReference>
<evidence type="ECO:0000256" key="9">
    <source>
        <dbReference type="RuleBase" id="RU004504"/>
    </source>
</evidence>
<dbReference type="GO" id="GO:0004760">
    <property type="term" value="F:L-serine-pyruvate transaminase activity"/>
    <property type="evidence" value="ECO:0007669"/>
    <property type="project" value="TreeGrafter"/>
</dbReference>
<feature type="binding site" evidence="6">
    <location>
        <position position="338"/>
    </location>
    <ligand>
        <name>substrate</name>
    </ligand>
</feature>
<feature type="modified residue" description="N6-(pyridoxal phosphate)lysine" evidence="7">
    <location>
        <position position="193"/>
    </location>
</feature>
<dbReference type="SUPFAM" id="SSF53383">
    <property type="entry name" value="PLP-dependent transferases"/>
    <property type="match status" value="1"/>
</dbReference>
<dbReference type="InterPro" id="IPR020578">
    <property type="entry name" value="Aminotrans_V_PyrdxlP_BS"/>
</dbReference>
<evidence type="ECO:0000256" key="1">
    <source>
        <dbReference type="ARBA" id="ARBA00001933"/>
    </source>
</evidence>
<organism evidence="11 12">
    <name type="scientific">Thermanaerosceptrum fracticalcis</name>
    <dbReference type="NCBI Taxonomy" id="1712410"/>
    <lineage>
        <taxon>Bacteria</taxon>
        <taxon>Bacillati</taxon>
        <taxon>Bacillota</taxon>
        <taxon>Clostridia</taxon>
        <taxon>Eubacteriales</taxon>
        <taxon>Peptococcaceae</taxon>
        <taxon>Thermanaerosceptrum</taxon>
    </lineage>
</organism>
<gene>
    <name evidence="11" type="ORF">BR63_13550</name>
</gene>
<keyword evidence="4 11" id="KW-0808">Transferase</keyword>
<evidence type="ECO:0000256" key="2">
    <source>
        <dbReference type="ARBA" id="ARBA00009236"/>
    </source>
</evidence>
<keyword evidence="3 11" id="KW-0032">Aminotransferase</keyword>
<dbReference type="GO" id="GO:0019265">
    <property type="term" value="P:glycine biosynthetic process, by transamination of glyoxylate"/>
    <property type="evidence" value="ECO:0007669"/>
    <property type="project" value="TreeGrafter"/>
</dbReference>
<accession>A0A7G6E580</accession>
<dbReference type="InterPro" id="IPR024169">
    <property type="entry name" value="SP_NH2Trfase/AEP_transaminase"/>
</dbReference>
<dbReference type="InterPro" id="IPR000192">
    <property type="entry name" value="Aminotrans_V_dom"/>
</dbReference>
<dbReference type="InterPro" id="IPR015424">
    <property type="entry name" value="PyrdxlP-dep_Trfase"/>
</dbReference>
<keyword evidence="12" id="KW-1185">Reference proteome</keyword>
<evidence type="ECO:0000256" key="3">
    <source>
        <dbReference type="ARBA" id="ARBA00022576"/>
    </source>
</evidence>
<evidence type="ECO:0000256" key="5">
    <source>
        <dbReference type="ARBA" id="ARBA00022898"/>
    </source>
</evidence>
<evidence type="ECO:0000313" key="11">
    <source>
        <dbReference type="EMBL" id="QNB47234.1"/>
    </source>
</evidence>
<dbReference type="Pfam" id="PF00266">
    <property type="entry name" value="Aminotran_5"/>
    <property type="match status" value="1"/>
</dbReference>
<dbReference type="GO" id="GO:0008453">
    <property type="term" value="F:alanine-glyoxylate transaminase activity"/>
    <property type="evidence" value="ECO:0007669"/>
    <property type="project" value="TreeGrafter"/>
</dbReference>
<dbReference type="KEGG" id="tfr:BR63_13550"/>
<proteinExistence type="inferred from homology"/>
<dbReference type="InterPro" id="IPR015422">
    <property type="entry name" value="PyrdxlP-dep_Trfase_small"/>
</dbReference>
<dbReference type="PROSITE" id="PS00595">
    <property type="entry name" value="AA_TRANSFER_CLASS_5"/>
    <property type="match status" value="1"/>
</dbReference>
<dbReference type="AlphaFoldDB" id="A0A7G6E580"/>
<dbReference type="RefSeq" id="WP_034425386.1">
    <property type="nucleotide sequence ID" value="NZ_CP045798.1"/>
</dbReference>
<name>A0A7G6E580_THEFR</name>
<feature type="domain" description="Aminotransferase class V" evidence="10">
    <location>
        <begin position="27"/>
        <end position="329"/>
    </location>
</feature>
<dbReference type="PANTHER" id="PTHR21152">
    <property type="entry name" value="AMINOTRANSFERASE CLASS V"/>
    <property type="match status" value="1"/>
</dbReference>
<evidence type="ECO:0000256" key="8">
    <source>
        <dbReference type="RuleBase" id="RU004075"/>
    </source>
</evidence>
<evidence type="ECO:0000256" key="4">
    <source>
        <dbReference type="ARBA" id="ARBA00022679"/>
    </source>
</evidence>
<evidence type="ECO:0000259" key="10">
    <source>
        <dbReference type="Pfam" id="PF00266"/>
    </source>
</evidence>
<evidence type="ECO:0000256" key="7">
    <source>
        <dbReference type="PIRSR" id="PIRSR000524-50"/>
    </source>
</evidence>
<dbReference type="PANTHER" id="PTHR21152:SF40">
    <property type="entry name" value="ALANINE--GLYOXYLATE AMINOTRANSFERASE"/>
    <property type="match status" value="1"/>
</dbReference>
<dbReference type="OrthoDB" id="389074at2"/>
<evidence type="ECO:0000313" key="12">
    <source>
        <dbReference type="Proteomes" id="UP000515847"/>
    </source>
</evidence>
<dbReference type="InterPro" id="IPR015421">
    <property type="entry name" value="PyrdxlP-dep_Trfase_major"/>
</dbReference>
<keyword evidence="5 7" id="KW-0663">Pyridoxal phosphate</keyword>